<name>A0A132NWK3_GIAIN</name>
<dbReference type="AlphaFoldDB" id="A0A132NWK3"/>
<evidence type="ECO:0000256" key="1">
    <source>
        <dbReference type="SAM" id="MobiDB-lite"/>
    </source>
</evidence>
<accession>A0A132NWK3</accession>
<evidence type="ECO:0000313" key="2">
    <source>
        <dbReference type="EMBL" id="KWX14443.1"/>
    </source>
</evidence>
<dbReference type="VEuPathDB" id="GiardiaDB:QR46_1565"/>
<evidence type="ECO:0000313" key="3">
    <source>
        <dbReference type="Proteomes" id="UP000070089"/>
    </source>
</evidence>
<proteinExistence type="predicted"/>
<reference evidence="2 3" key="1">
    <citation type="journal article" date="2015" name="Mol. Biochem. Parasitol.">
        <title>Identification of polymorphic genes for use in assemblage B genotyping assays through comparative genomics of multiple assemblage B Giardia duodenalis isolates.</title>
        <authorList>
            <person name="Wielinga C."/>
            <person name="Thompson R.C."/>
            <person name="Monis P."/>
            <person name="Ryan U."/>
        </authorList>
    </citation>
    <scope>NUCLEOTIDE SEQUENCE [LARGE SCALE GENOMIC DNA]</scope>
    <source>
        <strain evidence="2 3">BAH15c1</strain>
    </source>
</reference>
<protein>
    <submittedName>
        <fullName evidence="2">Uncharacterized protein</fullName>
    </submittedName>
</protein>
<comment type="caution">
    <text evidence="2">The sequence shown here is derived from an EMBL/GenBank/DDBJ whole genome shotgun (WGS) entry which is preliminary data.</text>
</comment>
<dbReference type="OrthoDB" id="10259250at2759"/>
<gene>
    <name evidence="2" type="ORF">QR46_1565</name>
</gene>
<organism evidence="2 3">
    <name type="scientific">Giardia duodenalis assemblage B</name>
    <dbReference type="NCBI Taxonomy" id="1394984"/>
    <lineage>
        <taxon>Eukaryota</taxon>
        <taxon>Metamonada</taxon>
        <taxon>Diplomonadida</taxon>
        <taxon>Hexamitidae</taxon>
        <taxon>Giardiinae</taxon>
        <taxon>Giardia</taxon>
    </lineage>
</organism>
<dbReference type="Proteomes" id="UP000070089">
    <property type="component" value="Unassembled WGS sequence"/>
</dbReference>
<dbReference type="EMBL" id="JXTI01000032">
    <property type="protein sequence ID" value="KWX14443.1"/>
    <property type="molecule type" value="Genomic_DNA"/>
</dbReference>
<sequence length="219" mass="24225">MVLKICFSRKMAGWFRTGVVSPGPAAYCIRRDFDPVGNRTESGLSFLTSPTLSSRVMTANPLKRSYSPVSTVQSIENPSIYKEVSSKRGIKGSSFQLEAYRSISPPAKEIALSRNAHNSPIQIVYDVTPHRQTCSRAASPFHHSGSLTIPHIRSQSPLQTPRFVLNPQSGTDTRSQKSRTDPSTSPIRFPKPCRGPAFSIKGRETMWQEAWGAMLVRSS</sequence>
<feature type="region of interest" description="Disordered" evidence="1">
    <location>
        <begin position="137"/>
        <end position="195"/>
    </location>
</feature>